<dbReference type="Pfam" id="PF11338">
    <property type="entry name" value="DUF3140"/>
    <property type="match status" value="1"/>
</dbReference>
<proteinExistence type="predicted"/>
<sequence length="106" mass="12210">MFWELVIEEKHDSKGTYKEFKHVVNMTASALQKRFKSEESQSVVQKRDGGEATSHGEGRRIVEMLHKKKSDLTDDDCGHMRKVVGYVHRHLKQGGPQEKDTEEESP</sequence>
<dbReference type="PANTHER" id="PTHR40630:SF1">
    <property type="entry name" value="DNA-BINDING PROTEIN"/>
    <property type="match status" value="1"/>
</dbReference>
<evidence type="ECO:0000313" key="2">
    <source>
        <dbReference type="EMBL" id="GLS71287.1"/>
    </source>
</evidence>
<comment type="caution">
    <text evidence="2">The sequence shown here is derived from an EMBL/GenBank/DDBJ whole genome shotgun (WGS) entry which is preliminary data.</text>
</comment>
<name>A0AA37TG33_9HYPH</name>
<reference evidence="3" key="1">
    <citation type="journal article" date="2019" name="Int. J. Syst. Evol. Microbiol.">
        <title>The Global Catalogue of Microorganisms (GCM) 10K type strain sequencing project: providing services to taxonomists for standard genome sequencing and annotation.</title>
        <authorList>
            <consortium name="The Broad Institute Genomics Platform"/>
            <consortium name="The Broad Institute Genome Sequencing Center for Infectious Disease"/>
            <person name="Wu L."/>
            <person name="Ma J."/>
        </authorList>
    </citation>
    <scope>NUCLEOTIDE SEQUENCE [LARGE SCALE GENOMIC DNA]</scope>
    <source>
        <strain evidence="3">NBRC 103632</strain>
    </source>
</reference>
<feature type="region of interest" description="Disordered" evidence="1">
    <location>
        <begin position="35"/>
        <end position="59"/>
    </location>
</feature>
<dbReference type="InterPro" id="IPR021487">
    <property type="entry name" value="DUF3140"/>
</dbReference>
<dbReference type="PANTHER" id="PTHR40630">
    <property type="entry name" value="POSSIBLE DNA-BINDING PROTEIN"/>
    <property type="match status" value="1"/>
</dbReference>
<dbReference type="Proteomes" id="UP001157440">
    <property type="component" value="Unassembled WGS sequence"/>
</dbReference>
<evidence type="ECO:0000256" key="1">
    <source>
        <dbReference type="SAM" id="MobiDB-lite"/>
    </source>
</evidence>
<dbReference type="AlphaFoldDB" id="A0AA37TG33"/>
<gene>
    <name evidence="2" type="ORF">GCM10007890_33000</name>
</gene>
<organism evidence="2 3">
    <name type="scientific">Methylobacterium tardum</name>
    <dbReference type="NCBI Taxonomy" id="374432"/>
    <lineage>
        <taxon>Bacteria</taxon>
        <taxon>Pseudomonadati</taxon>
        <taxon>Pseudomonadota</taxon>
        <taxon>Alphaproteobacteria</taxon>
        <taxon>Hyphomicrobiales</taxon>
        <taxon>Methylobacteriaceae</taxon>
        <taxon>Methylobacterium</taxon>
    </lineage>
</organism>
<dbReference type="EMBL" id="BSPL01000017">
    <property type="protein sequence ID" value="GLS71287.1"/>
    <property type="molecule type" value="Genomic_DNA"/>
</dbReference>
<protein>
    <submittedName>
        <fullName evidence="2">Uncharacterized protein</fullName>
    </submittedName>
</protein>
<evidence type="ECO:0000313" key="3">
    <source>
        <dbReference type="Proteomes" id="UP001157440"/>
    </source>
</evidence>
<accession>A0AA37TG33</accession>
<keyword evidence="3" id="KW-1185">Reference proteome</keyword>